<dbReference type="RefSeq" id="WP_008420298.1">
    <property type="nucleotide sequence ID" value="NZ_AOIA01000022.1"/>
</dbReference>
<feature type="transmembrane region" description="Helical" evidence="6">
    <location>
        <begin position="164"/>
        <end position="182"/>
    </location>
</feature>
<dbReference type="PANTHER" id="PTHR30213">
    <property type="entry name" value="INNER MEMBRANE PROTEIN YHJD"/>
    <property type="match status" value="1"/>
</dbReference>
<dbReference type="PIRSF" id="PIRSF035875">
    <property type="entry name" value="RNase_BN"/>
    <property type="match status" value="1"/>
</dbReference>
<evidence type="ECO:0000313" key="8">
    <source>
        <dbReference type="Proteomes" id="UP000011531"/>
    </source>
</evidence>
<comment type="caution">
    <text evidence="7">The sequence shown here is derived from an EMBL/GenBank/DDBJ whole genome shotgun (WGS) entry which is preliminary data.</text>
</comment>
<organism evidence="7 8">
    <name type="scientific">Natronococcus jeotgali DSM 18795</name>
    <dbReference type="NCBI Taxonomy" id="1227498"/>
    <lineage>
        <taxon>Archaea</taxon>
        <taxon>Methanobacteriati</taxon>
        <taxon>Methanobacteriota</taxon>
        <taxon>Stenosarchaea group</taxon>
        <taxon>Halobacteria</taxon>
        <taxon>Halobacteriales</taxon>
        <taxon>Natrialbaceae</taxon>
        <taxon>Natronococcus</taxon>
    </lineage>
</organism>
<evidence type="ECO:0000256" key="5">
    <source>
        <dbReference type="ARBA" id="ARBA00023136"/>
    </source>
</evidence>
<proteinExistence type="predicted"/>
<sequence>MDPRRGGSLARDAASVIREHDVPFMAGSIAHAAFLSLLPLLLLLLVVVGAVGNDHLTEQITLLARDHLSPAGEGLVFEALTNASERAGASLIGVASLLWGMLRVFRGLNTAFDELYGGAETSFGEKLFEGVVVFGAILIATVGTGATAAALATVDHAVVEAGSPLALLVGLSIAFYPMYYLFPDPDVGVREALPGTVVAAVGWVLLEGVFGIYAGLVDTVGTYETLGAVILLLVWLYGNALVLLVGASINVVVGGHHTDGTDRDAADEADATEGVRV</sequence>
<keyword evidence="3 6" id="KW-0812">Transmembrane</keyword>
<dbReference type="STRING" id="1227498.C492_02869"/>
<evidence type="ECO:0000256" key="1">
    <source>
        <dbReference type="ARBA" id="ARBA00004651"/>
    </source>
</evidence>
<dbReference type="OrthoDB" id="204872at2157"/>
<keyword evidence="2" id="KW-1003">Cell membrane</keyword>
<feature type="transmembrane region" description="Helical" evidence="6">
    <location>
        <begin position="127"/>
        <end position="152"/>
    </location>
</feature>
<reference evidence="7 8" key="1">
    <citation type="journal article" date="2014" name="PLoS Genet.">
        <title>Phylogenetically driven sequencing of extremely halophilic archaea reveals strategies for static and dynamic osmo-response.</title>
        <authorList>
            <person name="Becker E.A."/>
            <person name="Seitzer P.M."/>
            <person name="Tritt A."/>
            <person name="Larsen D."/>
            <person name="Krusor M."/>
            <person name="Yao A.I."/>
            <person name="Wu D."/>
            <person name="Madern D."/>
            <person name="Eisen J.A."/>
            <person name="Darling A.E."/>
            <person name="Facciotti M.T."/>
        </authorList>
    </citation>
    <scope>NUCLEOTIDE SEQUENCE [LARGE SCALE GENOMIC DNA]</scope>
    <source>
        <strain evidence="7 8">DSM 18795</strain>
    </source>
</reference>
<gene>
    <name evidence="7" type="ORF">C492_02869</name>
</gene>
<keyword evidence="5 6" id="KW-0472">Membrane</keyword>
<dbReference type="PANTHER" id="PTHR30213:SF0">
    <property type="entry name" value="UPF0761 MEMBRANE PROTEIN YIHY"/>
    <property type="match status" value="1"/>
</dbReference>
<dbReference type="PATRIC" id="fig|1227498.3.peg.581"/>
<dbReference type="GO" id="GO:0005886">
    <property type="term" value="C:plasma membrane"/>
    <property type="evidence" value="ECO:0007669"/>
    <property type="project" value="UniProtKB-SubCell"/>
</dbReference>
<comment type="subcellular location">
    <subcellularLocation>
        <location evidence="1">Cell membrane</location>
        <topology evidence="1">Multi-pass membrane protein</topology>
    </subcellularLocation>
</comment>
<evidence type="ECO:0000256" key="3">
    <source>
        <dbReference type="ARBA" id="ARBA00022692"/>
    </source>
</evidence>
<dbReference type="Pfam" id="PF03631">
    <property type="entry name" value="Virul_fac_BrkB"/>
    <property type="match status" value="1"/>
</dbReference>
<name>L9XWH9_9EURY</name>
<keyword evidence="8" id="KW-1185">Reference proteome</keyword>
<feature type="transmembrane region" description="Helical" evidence="6">
    <location>
        <begin position="194"/>
        <end position="216"/>
    </location>
</feature>
<feature type="transmembrane region" description="Helical" evidence="6">
    <location>
        <begin position="228"/>
        <end position="253"/>
    </location>
</feature>
<evidence type="ECO:0000313" key="7">
    <source>
        <dbReference type="EMBL" id="ELY65786.1"/>
    </source>
</evidence>
<dbReference type="NCBIfam" id="TIGR00765">
    <property type="entry name" value="yihY_not_rbn"/>
    <property type="match status" value="1"/>
</dbReference>
<feature type="transmembrane region" description="Helical" evidence="6">
    <location>
        <begin position="32"/>
        <end position="52"/>
    </location>
</feature>
<dbReference type="InterPro" id="IPR017039">
    <property type="entry name" value="Virul_fac_BrkB"/>
</dbReference>
<protein>
    <submittedName>
        <fullName evidence="7">Ribonuclease BN</fullName>
    </submittedName>
</protein>
<evidence type="ECO:0000256" key="4">
    <source>
        <dbReference type="ARBA" id="ARBA00022989"/>
    </source>
</evidence>
<dbReference type="EMBL" id="AOIA01000022">
    <property type="protein sequence ID" value="ELY65786.1"/>
    <property type="molecule type" value="Genomic_DNA"/>
</dbReference>
<evidence type="ECO:0000256" key="2">
    <source>
        <dbReference type="ARBA" id="ARBA00022475"/>
    </source>
</evidence>
<keyword evidence="4 6" id="KW-1133">Transmembrane helix</keyword>
<accession>L9XWH9</accession>
<evidence type="ECO:0000256" key="6">
    <source>
        <dbReference type="SAM" id="Phobius"/>
    </source>
</evidence>
<dbReference type="AlphaFoldDB" id="L9XWH9"/>
<dbReference type="Proteomes" id="UP000011531">
    <property type="component" value="Unassembled WGS sequence"/>
</dbReference>